<organism evidence="2 3">
    <name type="scientific">Nephila pilipes</name>
    <name type="common">Giant wood spider</name>
    <name type="synonym">Nephila maculata</name>
    <dbReference type="NCBI Taxonomy" id="299642"/>
    <lineage>
        <taxon>Eukaryota</taxon>
        <taxon>Metazoa</taxon>
        <taxon>Ecdysozoa</taxon>
        <taxon>Arthropoda</taxon>
        <taxon>Chelicerata</taxon>
        <taxon>Arachnida</taxon>
        <taxon>Araneae</taxon>
        <taxon>Araneomorphae</taxon>
        <taxon>Entelegynae</taxon>
        <taxon>Araneoidea</taxon>
        <taxon>Nephilidae</taxon>
        <taxon>Nephila</taxon>
    </lineage>
</organism>
<comment type="caution">
    <text evidence="2">The sequence shown here is derived from an EMBL/GenBank/DDBJ whole genome shotgun (WGS) entry which is preliminary data.</text>
</comment>
<name>A0A8X6QW22_NEPPI</name>
<accession>A0A8X6QW22</accession>
<feature type="region of interest" description="Disordered" evidence="1">
    <location>
        <begin position="104"/>
        <end position="139"/>
    </location>
</feature>
<dbReference type="Proteomes" id="UP000887013">
    <property type="component" value="Unassembled WGS sequence"/>
</dbReference>
<evidence type="ECO:0000256" key="1">
    <source>
        <dbReference type="SAM" id="MobiDB-lite"/>
    </source>
</evidence>
<sequence>MDPVQMESGESDPGCFQSMSLEQLKIAVDTIDSTESAWAMLSQVDKLVTTLPHYEYDSEDHQSNIEFQVLELRKSARYQVQYFARKECDAKMIELNELRQDWDPQAKMPIDDGFQVVRRGKQRSPRHNSGDNTSKKQKKVLMDTSNKFDSLTIEEPPDFLVEPTSTSTAATRAAVKPNLASNRQVNRKERPVPPITIDHIPRKDLLIKQLRDRTSGRITARVQGTCIKVFPQTTQAYQQQLHEHSFRFSSSVLLIHQYLIHFNCYSPTGVYIFSSEPISLRTHAPTLTCSPVPGWSFSSFEPLFLLRCSPSLWVRADSYYSLRCRSYSLASRLRSLLPSPSKGGGCLFGYLPPFSQPAGFRLGARRPSFLSRALFQLPSGY</sequence>
<reference evidence="2" key="1">
    <citation type="submission" date="2020-08" db="EMBL/GenBank/DDBJ databases">
        <title>Multicomponent nature underlies the extraordinary mechanical properties of spider dragline silk.</title>
        <authorList>
            <person name="Kono N."/>
            <person name="Nakamura H."/>
            <person name="Mori M."/>
            <person name="Yoshida Y."/>
            <person name="Ohtoshi R."/>
            <person name="Malay A.D."/>
            <person name="Moran D.A.P."/>
            <person name="Tomita M."/>
            <person name="Numata K."/>
            <person name="Arakawa K."/>
        </authorList>
    </citation>
    <scope>NUCLEOTIDE SEQUENCE</scope>
</reference>
<evidence type="ECO:0000313" key="3">
    <source>
        <dbReference type="Proteomes" id="UP000887013"/>
    </source>
</evidence>
<protein>
    <submittedName>
        <fullName evidence="2">Uncharacterized protein</fullName>
    </submittedName>
</protein>
<dbReference type="AlphaFoldDB" id="A0A8X6QW22"/>
<keyword evidence="3" id="KW-1185">Reference proteome</keyword>
<dbReference type="EMBL" id="BMAW01131649">
    <property type="protein sequence ID" value="GFU40243.1"/>
    <property type="molecule type" value="Genomic_DNA"/>
</dbReference>
<gene>
    <name evidence="2" type="ORF">NPIL_596551</name>
</gene>
<evidence type="ECO:0000313" key="2">
    <source>
        <dbReference type="EMBL" id="GFU40243.1"/>
    </source>
</evidence>
<proteinExistence type="predicted"/>